<dbReference type="Gene3D" id="1.10.8.10">
    <property type="entry name" value="DNA helicase RuvA subunit, C-terminal domain"/>
    <property type="match status" value="1"/>
</dbReference>
<dbReference type="InterPro" id="IPR015940">
    <property type="entry name" value="UBA"/>
</dbReference>
<reference evidence="5" key="1">
    <citation type="submission" date="2023-10" db="EMBL/GenBank/DDBJ databases">
        <authorList>
            <person name="Chen Y."/>
            <person name="Shah S."/>
            <person name="Dougan E. K."/>
            <person name="Thang M."/>
            <person name="Chan C."/>
        </authorList>
    </citation>
    <scope>NUCLEOTIDE SEQUENCE [LARGE SCALE GENOMIC DNA]</scope>
</reference>
<proteinExistence type="predicted"/>
<comment type="caution">
    <text evidence="5">The sequence shown here is derived from an EMBL/GenBank/DDBJ whole genome shotgun (WGS) entry which is preliminary data.</text>
</comment>
<dbReference type="Pfam" id="PF10471">
    <property type="entry name" value="ANAPC_CDC26"/>
    <property type="match status" value="1"/>
</dbReference>
<protein>
    <recommendedName>
        <fullName evidence="7">UBA domain-containing protein</fullName>
    </recommendedName>
</protein>
<keyword evidence="6" id="KW-1185">Reference proteome</keyword>
<dbReference type="PROSITE" id="PS50030">
    <property type="entry name" value="UBA"/>
    <property type="match status" value="1"/>
</dbReference>
<feature type="domain" description="UBA" evidence="3">
    <location>
        <begin position="126"/>
        <end position="165"/>
    </location>
</feature>
<evidence type="ECO:0000259" key="3">
    <source>
        <dbReference type="PROSITE" id="PS50030"/>
    </source>
</evidence>
<name>A0ABN9XGV0_9DINO</name>
<accession>A0ABN9XGV0</accession>
<keyword evidence="1" id="KW-0833">Ubl conjugation pathway</keyword>
<feature type="compositionally biased region" description="Basic and acidic residues" evidence="2">
    <location>
        <begin position="7"/>
        <end position="23"/>
    </location>
</feature>
<dbReference type="SMART" id="SM00165">
    <property type="entry name" value="UBA"/>
    <property type="match status" value="1"/>
</dbReference>
<feature type="compositionally biased region" description="Low complexity" evidence="2">
    <location>
        <begin position="52"/>
        <end position="99"/>
    </location>
</feature>
<feature type="domain" description="MOSC" evidence="4">
    <location>
        <begin position="93"/>
        <end position="165"/>
    </location>
</feature>
<dbReference type="Pfam" id="PF00627">
    <property type="entry name" value="UBA"/>
    <property type="match status" value="1"/>
</dbReference>
<dbReference type="SUPFAM" id="SSF46934">
    <property type="entry name" value="UBA-like"/>
    <property type="match status" value="1"/>
</dbReference>
<evidence type="ECO:0000313" key="6">
    <source>
        <dbReference type="Proteomes" id="UP001189429"/>
    </source>
</evidence>
<dbReference type="EMBL" id="CAUYUJ010020525">
    <property type="protein sequence ID" value="CAK0898947.1"/>
    <property type="molecule type" value="Genomic_DNA"/>
</dbReference>
<dbReference type="PROSITE" id="PS51340">
    <property type="entry name" value="MOSC"/>
    <property type="match status" value="1"/>
</dbReference>
<evidence type="ECO:0000313" key="5">
    <source>
        <dbReference type="EMBL" id="CAK0898947.1"/>
    </source>
</evidence>
<organism evidence="5 6">
    <name type="scientific">Prorocentrum cordatum</name>
    <dbReference type="NCBI Taxonomy" id="2364126"/>
    <lineage>
        <taxon>Eukaryota</taxon>
        <taxon>Sar</taxon>
        <taxon>Alveolata</taxon>
        <taxon>Dinophyceae</taxon>
        <taxon>Prorocentrales</taxon>
        <taxon>Prorocentraceae</taxon>
        <taxon>Prorocentrum</taxon>
    </lineage>
</organism>
<evidence type="ECO:0000256" key="1">
    <source>
        <dbReference type="ARBA" id="ARBA00022786"/>
    </source>
</evidence>
<evidence type="ECO:0008006" key="7">
    <source>
        <dbReference type="Google" id="ProtNLM"/>
    </source>
</evidence>
<dbReference type="InterPro" id="IPR018860">
    <property type="entry name" value="APC_suCDC26"/>
</dbReference>
<feature type="compositionally biased region" description="Pro residues" evidence="2">
    <location>
        <begin position="100"/>
        <end position="117"/>
    </location>
</feature>
<evidence type="ECO:0000256" key="2">
    <source>
        <dbReference type="SAM" id="MobiDB-lite"/>
    </source>
</evidence>
<gene>
    <name evidence="5" type="ORF">PCOR1329_LOCUS76590</name>
</gene>
<dbReference type="Proteomes" id="UP001189429">
    <property type="component" value="Unassembled WGS sequence"/>
</dbReference>
<sequence>MLLRNPTRIEFKPEDAQEYLRSRERTKRQGATGGSAGSAAALGSTPGVSLSPAPRLARGGAGRAPGASPRAEGQPASWAASAAPQQTSPASAAPTSAAVPPDPRGRPGPPPTGPPPGHADGAVASAVSADAVAQLAAMGFLPARARDALVATGGDIEAAADWLLT</sequence>
<evidence type="ECO:0000259" key="4">
    <source>
        <dbReference type="PROSITE" id="PS51340"/>
    </source>
</evidence>
<dbReference type="InterPro" id="IPR005302">
    <property type="entry name" value="MoCF_Sase_C"/>
</dbReference>
<dbReference type="InterPro" id="IPR009060">
    <property type="entry name" value="UBA-like_sf"/>
</dbReference>
<feature type="region of interest" description="Disordered" evidence="2">
    <location>
        <begin position="1"/>
        <end position="125"/>
    </location>
</feature>